<dbReference type="EMBL" id="SPQC01000016">
    <property type="protein sequence ID" value="TFU22552.1"/>
    <property type="molecule type" value="Genomic_DNA"/>
</dbReference>
<dbReference type="OrthoDB" id="3237462at2"/>
<keyword evidence="2" id="KW-0067">ATP-binding</keyword>
<dbReference type="Proteomes" id="UP000297951">
    <property type="component" value="Unassembled WGS sequence"/>
</dbReference>
<dbReference type="GO" id="GO:0016887">
    <property type="term" value="F:ATP hydrolysis activity"/>
    <property type="evidence" value="ECO:0007669"/>
    <property type="project" value="InterPro"/>
</dbReference>
<dbReference type="Gene3D" id="3.40.50.300">
    <property type="entry name" value="P-loop containing nucleotide triphosphate hydrolases"/>
    <property type="match status" value="1"/>
</dbReference>
<dbReference type="AlphaFoldDB" id="A0A4Y9F3Z6"/>
<protein>
    <submittedName>
        <fullName evidence="2">ATP-binding protein</fullName>
    </submittedName>
</protein>
<evidence type="ECO:0000313" key="2">
    <source>
        <dbReference type="EMBL" id="TFU22552.1"/>
    </source>
</evidence>
<comment type="caution">
    <text evidence="2">The sequence shown here is derived from an EMBL/GenBank/DDBJ whole genome shotgun (WGS) entry which is preliminary data.</text>
</comment>
<dbReference type="InterPro" id="IPR051396">
    <property type="entry name" value="Bact_Antivir_Def_Nuclease"/>
</dbReference>
<reference evidence="2 3" key="1">
    <citation type="submission" date="2019-03" db="EMBL/GenBank/DDBJ databases">
        <title>Diversity of the mouse oral microbiome.</title>
        <authorList>
            <person name="Joseph S."/>
            <person name="Aduse-Opoku J."/>
            <person name="Curtis M."/>
            <person name="Wade W."/>
            <person name="Hashim A."/>
        </authorList>
    </citation>
    <scope>NUCLEOTIDE SEQUENCE [LARGE SCALE GENOMIC DNA]</scope>
    <source>
        <strain evidence="3">irhom_31</strain>
    </source>
</reference>
<keyword evidence="2" id="KW-0547">Nucleotide-binding</keyword>
<organism evidence="2 3">
    <name type="scientific">Rothia nasimurium</name>
    <dbReference type="NCBI Taxonomy" id="85336"/>
    <lineage>
        <taxon>Bacteria</taxon>
        <taxon>Bacillati</taxon>
        <taxon>Actinomycetota</taxon>
        <taxon>Actinomycetes</taxon>
        <taxon>Micrococcales</taxon>
        <taxon>Micrococcaceae</taxon>
        <taxon>Rothia</taxon>
    </lineage>
</organism>
<dbReference type="PANTHER" id="PTHR43581:SF4">
    <property type="entry name" value="ATP_GTP PHOSPHATASE"/>
    <property type="match status" value="1"/>
</dbReference>
<dbReference type="PANTHER" id="PTHR43581">
    <property type="entry name" value="ATP/GTP PHOSPHATASE"/>
    <property type="match status" value="1"/>
</dbReference>
<dbReference type="CDD" id="cd00267">
    <property type="entry name" value="ABC_ATPase"/>
    <property type="match status" value="1"/>
</dbReference>
<dbReference type="InterPro" id="IPR003959">
    <property type="entry name" value="ATPase_AAA_core"/>
</dbReference>
<accession>A0A4Y9F3Z6</accession>
<dbReference type="SUPFAM" id="SSF52540">
    <property type="entry name" value="P-loop containing nucleoside triphosphate hydrolases"/>
    <property type="match status" value="1"/>
</dbReference>
<dbReference type="GO" id="GO:0005524">
    <property type="term" value="F:ATP binding"/>
    <property type="evidence" value="ECO:0007669"/>
    <property type="project" value="UniProtKB-KW"/>
</dbReference>
<gene>
    <name evidence="2" type="ORF">E4U03_05820</name>
</gene>
<name>A0A4Y9F3Z6_9MICC</name>
<evidence type="ECO:0000259" key="1">
    <source>
        <dbReference type="Pfam" id="PF13304"/>
    </source>
</evidence>
<feature type="domain" description="ATPase AAA-type core" evidence="1">
    <location>
        <begin position="1"/>
        <end position="288"/>
    </location>
</feature>
<dbReference type="Pfam" id="PF13304">
    <property type="entry name" value="AAA_21"/>
    <property type="match status" value="1"/>
</dbReference>
<dbReference type="RefSeq" id="WP_135012366.1">
    <property type="nucleotide sequence ID" value="NZ_JADGLK010000016.1"/>
</dbReference>
<dbReference type="InterPro" id="IPR027417">
    <property type="entry name" value="P-loop_NTPase"/>
</dbReference>
<evidence type="ECO:0000313" key="3">
    <source>
        <dbReference type="Proteomes" id="UP000297951"/>
    </source>
</evidence>
<sequence>MTVLVGSNSSGKSSIMQAIQFMNGIVQSAASVHRNHQTWLSNNEDSYVTSIPVEKMIYSPSEDIYSIAHNGKLSRAAEDSIVLRMETDSGSKAEVNFSTTRERNLKATLSGKKLLTSIEEWSSHFTILSAGVSGISHSEQYKNEGILKKATLAGDANSVFRNVLYLLSRDNLKFSKFTNDLNTLYPDIELIVDFDEKTDTSIGVFLKEKIENGYRKFPVELAGTGLLQCIHILSYLNWFEPKIFILDEPDAHLNEYRQRKLADLLIEISSIRPELQMIVATHSPTLVDNFALNGAQVSWVINGEIRKYERGEEFTDIFNDLGALASIENVQNNNLRYLILTEDKNMIIYKRF</sequence>
<proteinExistence type="predicted"/>